<evidence type="ECO:0000259" key="10">
    <source>
        <dbReference type="PROSITE" id="PS50835"/>
    </source>
</evidence>
<dbReference type="Gene3D" id="2.60.40.10">
    <property type="entry name" value="Immunoglobulins"/>
    <property type="match status" value="5"/>
</dbReference>
<dbReference type="InterPro" id="IPR003599">
    <property type="entry name" value="Ig_sub"/>
</dbReference>
<dbReference type="PANTHER" id="PTHR11640">
    <property type="entry name" value="NEPHRIN"/>
    <property type="match status" value="1"/>
</dbReference>
<dbReference type="InterPro" id="IPR051275">
    <property type="entry name" value="Cell_adhesion_signaling"/>
</dbReference>
<dbReference type="InterPro" id="IPR013162">
    <property type="entry name" value="CD80_C2-set"/>
</dbReference>
<reference evidence="12" key="1">
    <citation type="submission" date="2025-08" db="UniProtKB">
        <authorList>
            <consortium name="RefSeq"/>
        </authorList>
    </citation>
    <scope>IDENTIFICATION</scope>
    <source>
        <tissue evidence="12">Muscle</tissue>
    </source>
</reference>
<evidence type="ECO:0000256" key="7">
    <source>
        <dbReference type="ARBA" id="ARBA00023319"/>
    </source>
</evidence>
<evidence type="ECO:0000313" key="11">
    <source>
        <dbReference type="Proteomes" id="UP000694941"/>
    </source>
</evidence>
<sequence length="761" mass="84019">MFFETLFVGGVTGSDERSRFYSPFFLTQVGLLVCIQMALSLGSPADVIQQTFAIQPADRTAIIGDTIVLPCRVLYKKGALQWTRDGFGLGSERSLAGFPRYTMVGSDEEGDFSLQITNVSLEDDAVFQCQVGASDKVKGIRSRSAVFTVYVPPEPPRIIQRDYLETTAGMSVELTCESNGGKPTAELAWLDGEGNVVAQGIEFTTQQLGDNKRANAALTWTFKPSREHDGKTFSCRSENPALKQPIVTSIKLAVKYPPEVTLTANSKKITEFDDVQFTCDAVANPADIMYKWYRNDELVQEDNVTTFNIRKVTRQDNGQTVSCEVSNKIGTTKSTYVLNIYYGPVIKSPLKNIAADPNKEVRLSCAVDGNPSPKITWISEDSKIVGRDKDLIIPRITPDKTGKYTCKASVPGFPEISADLLVFIKGPPIVKSSTIQYGTEGQEVKVECLITSVPEPSRVVWIKQSQVVDIDNSEGYEIVTEPLLDGLRNLLIIHKAEENDFGDYNCSAWNSLGHDSMLISVRRQTCDDVDGSMSTVLCSVTENIPILIILAGVIGGIVIIVSFTIMIIFCLRRKPSPKGNDFVSENKAKQSDSASSGDSDLKLEIRTASSLSNNDQEELTDTMRVQKPPDIYKYDMEYTEARLPPKLETQKNNGYVPYVNYSRDYNPSAAHLNSSRDSTLYDNSPQFYNDLGQPVGPTFRATYASPYLRTSQANLPPDHVLYESSRCNSLTSQAPTLSSNQYITSQNFPSHLKPGTLATHV</sequence>
<evidence type="ECO:0000256" key="8">
    <source>
        <dbReference type="SAM" id="MobiDB-lite"/>
    </source>
</evidence>
<dbReference type="PROSITE" id="PS50835">
    <property type="entry name" value="IG_LIKE"/>
    <property type="match status" value="5"/>
</dbReference>
<feature type="domain" description="Ig-like" evidence="10">
    <location>
        <begin position="156"/>
        <end position="248"/>
    </location>
</feature>
<evidence type="ECO:0000256" key="2">
    <source>
        <dbReference type="ARBA" id="ARBA00022692"/>
    </source>
</evidence>
<dbReference type="Pfam" id="PF13927">
    <property type="entry name" value="Ig_3"/>
    <property type="match status" value="3"/>
</dbReference>
<feature type="region of interest" description="Disordered" evidence="8">
    <location>
        <begin position="578"/>
        <end position="600"/>
    </location>
</feature>
<evidence type="ECO:0000256" key="5">
    <source>
        <dbReference type="ARBA" id="ARBA00023157"/>
    </source>
</evidence>
<name>A0ABM1S7Z7_LIMPO</name>
<keyword evidence="11" id="KW-1185">Reference proteome</keyword>
<evidence type="ECO:0000256" key="1">
    <source>
        <dbReference type="ARBA" id="ARBA00004479"/>
    </source>
</evidence>
<dbReference type="SUPFAM" id="SSF48726">
    <property type="entry name" value="Immunoglobulin"/>
    <property type="match status" value="5"/>
</dbReference>
<evidence type="ECO:0000256" key="6">
    <source>
        <dbReference type="ARBA" id="ARBA00023180"/>
    </source>
</evidence>
<keyword evidence="4 9" id="KW-0472">Membrane</keyword>
<dbReference type="InterPro" id="IPR036179">
    <property type="entry name" value="Ig-like_dom_sf"/>
</dbReference>
<evidence type="ECO:0000313" key="12">
    <source>
        <dbReference type="RefSeq" id="XP_022239752.1"/>
    </source>
</evidence>
<feature type="transmembrane region" description="Helical" evidence="9">
    <location>
        <begin position="544"/>
        <end position="571"/>
    </location>
</feature>
<dbReference type="CDD" id="cd00096">
    <property type="entry name" value="Ig"/>
    <property type="match status" value="1"/>
</dbReference>
<feature type="domain" description="Ig-like" evidence="10">
    <location>
        <begin position="44"/>
        <end position="148"/>
    </location>
</feature>
<evidence type="ECO:0000256" key="9">
    <source>
        <dbReference type="SAM" id="Phobius"/>
    </source>
</evidence>
<dbReference type="Proteomes" id="UP000694941">
    <property type="component" value="Unplaced"/>
</dbReference>
<feature type="domain" description="Ig-like" evidence="10">
    <location>
        <begin position="344"/>
        <end position="417"/>
    </location>
</feature>
<dbReference type="SMART" id="SM00408">
    <property type="entry name" value="IGc2"/>
    <property type="match status" value="5"/>
</dbReference>
<comment type="subcellular location">
    <subcellularLocation>
        <location evidence="1">Membrane</location>
        <topology evidence="1">Single-pass type I membrane protein</topology>
    </subcellularLocation>
</comment>
<accession>A0ABM1S7Z7</accession>
<dbReference type="Pfam" id="PF08205">
    <property type="entry name" value="C2-set_2"/>
    <property type="match status" value="1"/>
</dbReference>
<evidence type="ECO:0000256" key="4">
    <source>
        <dbReference type="ARBA" id="ARBA00023136"/>
    </source>
</evidence>
<dbReference type="PANTHER" id="PTHR11640:SF31">
    <property type="entry name" value="IRREGULAR CHIASM C-ROUGHEST PROTEIN-RELATED"/>
    <property type="match status" value="1"/>
</dbReference>
<dbReference type="InterPro" id="IPR003598">
    <property type="entry name" value="Ig_sub2"/>
</dbReference>
<protein>
    <submittedName>
        <fullName evidence="12">Irregular chiasm C-roughest protein-like isoform X1</fullName>
    </submittedName>
</protein>
<keyword evidence="5" id="KW-1015">Disulfide bond</keyword>
<keyword evidence="7" id="KW-0393">Immunoglobulin domain</keyword>
<keyword evidence="2 9" id="KW-0812">Transmembrane</keyword>
<feature type="domain" description="Ig-like" evidence="10">
    <location>
        <begin position="258"/>
        <end position="339"/>
    </location>
</feature>
<proteinExistence type="predicted"/>
<feature type="domain" description="Ig-like" evidence="10">
    <location>
        <begin position="427"/>
        <end position="520"/>
    </location>
</feature>
<dbReference type="SMART" id="SM00409">
    <property type="entry name" value="IG"/>
    <property type="match status" value="5"/>
</dbReference>
<organism evidence="11 12">
    <name type="scientific">Limulus polyphemus</name>
    <name type="common">Atlantic horseshoe crab</name>
    <dbReference type="NCBI Taxonomy" id="6850"/>
    <lineage>
        <taxon>Eukaryota</taxon>
        <taxon>Metazoa</taxon>
        <taxon>Ecdysozoa</taxon>
        <taxon>Arthropoda</taxon>
        <taxon>Chelicerata</taxon>
        <taxon>Merostomata</taxon>
        <taxon>Xiphosura</taxon>
        <taxon>Limulidae</taxon>
        <taxon>Limulus</taxon>
    </lineage>
</organism>
<gene>
    <name evidence="12" type="primary">LOC106457955</name>
</gene>
<keyword evidence="3 9" id="KW-1133">Transmembrane helix</keyword>
<keyword evidence="6" id="KW-0325">Glycoprotein</keyword>
<dbReference type="Pfam" id="PF07686">
    <property type="entry name" value="V-set"/>
    <property type="match status" value="1"/>
</dbReference>
<dbReference type="InterPro" id="IPR013106">
    <property type="entry name" value="Ig_V-set"/>
</dbReference>
<evidence type="ECO:0000256" key="3">
    <source>
        <dbReference type="ARBA" id="ARBA00022989"/>
    </source>
</evidence>
<dbReference type="InterPro" id="IPR013783">
    <property type="entry name" value="Ig-like_fold"/>
</dbReference>
<dbReference type="InterPro" id="IPR007110">
    <property type="entry name" value="Ig-like_dom"/>
</dbReference>
<dbReference type="GeneID" id="106457955"/>
<dbReference type="RefSeq" id="XP_022239752.1">
    <property type="nucleotide sequence ID" value="XM_022384044.1"/>
</dbReference>